<evidence type="ECO:0000256" key="12">
    <source>
        <dbReference type="ARBA" id="ARBA00023316"/>
    </source>
</evidence>
<feature type="domain" description="Mur ligase C-terminal" evidence="16">
    <location>
        <begin position="310"/>
        <end position="440"/>
    </location>
</feature>
<reference evidence="19" key="1">
    <citation type="submission" date="2017-02" db="EMBL/GenBank/DDBJ databases">
        <authorList>
            <person name="Varghese N."/>
            <person name="Submissions S."/>
        </authorList>
    </citation>
    <scope>NUCLEOTIDE SEQUENCE [LARGE SCALE GENOMIC DNA]</scope>
    <source>
        <strain evidence="19">ATCC BAA-73</strain>
    </source>
</reference>
<dbReference type="AlphaFoldDB" id="A0A1T4JZM8"/>
<evidence type="ECO:0000259" key="15">
    <source>
        <dbReference type="Pfam" id="PF01225"/>
    </source>
</evidence>
<dbReference type="InterPro" id="IPR036565">
    <property type="entry name" value="Mur-like_cat_sf"/>
</dbReference>
<feature type="domain" description="Mur ligase N-terminal catalytic" evidence="15">
    <location>
        <begin position="6"/>
        <end position="104"/>
    </location>
</feature>
<evidence type="ECO:0000256" key="6">
    <source>
        <dbReference type="ARBA" id="ARBA00022618"/>
    </source>
</evidence>
<sequence>MEGKDRIHLIGVGGIGMSGIANLLIDLDYEVSGSDLKDSEIIFKLRSKGAQIHIGHSAENIEEVDIVVFSSAIPEDNPELLEAKEKGLPILKRAEMVAKLMKRQKGIAISGTHGKTTTTSMLTTVLEKNNLDPTVLIGGELDLINGNAKLGNGDYFITEADESDGSLLFMDPETGVVTNIEADHLDYYGSKEAIKDTFIKFLNKLPATGTGIVCLDDEEIIEIVEEIDNDLITYGLNDEANLVAKDVELKKFGSISKIYYQGKKLGKLKLNVPGEHNLTNALATIGIGLHIGLNFEEINSALEEFIGVGRRFEKKGSYRGAVIVDDYAHHPTEIKATLKATKNMNFDRIIAIFQPHRYTRTQFLLEEFSKAFNDADEIIITDIYSAGETPIPGINSEKLVDLIKESTFTKVRLISELDEIYEYLKSMTEAGDLILTLGAGNIYKVGERLASAQVGIELEDSSELTMGV</sequence>
<evidence type="ECO:0000256" key="9">
    <source>
        <dbReference type="ARBA" id="ARBA00022960"/>
    </source>
</evidence>
<dbReference type="Gene3D" id="3.90.190.20">
    <property type="entry name" value="Mur ligase, C-terminal domain"/>
    <property type="match status" value="1"/>
</dbReference>
<evidence type="ECO:0000256" key="4">
    <source>
        <dbReference type="ARBA" id="ARBA00022490"/>
    </source>
</evidence>
<dbReference type="GO" id="GO:0008360">
    <property type="term" value="P:regulation of cell shape"/>
    <property type="evidence" value="ECO:0007669"/>
    <property type="project" value="UniProtKB-KW"/>
</dbReference>
<dbReference type="Gene3D" id="3.40.1190.10">
    <property type="entry name" value="Mur-like, catalytic domain"/>
    <property type="match status" value="1"/>
</dbReference>
<organism evidence="18 19">
    <name type="scientific">Selenihalanaerobacter shriftii</name>
    <dbReference type="NCBI Taxonomy" id="142842"/>
    <lineage>
        <taxon>Bacteria</taxon>
        <taxon>Bacillati</taxon>
        <taxon>Bacillota</taxon>
        <taxon>Clostridia</taxon>
        <taxon>Halanaerobiales</taxon>
        <taxon>Halobacteroidaceae</taxon>
        <taxon>Selenihalanaerobacter</taxon>
    </lineage>
</organism>
<comment type="catalytic activity">
    <reaction evidence="13 14">
        <text>UDP-N-acetyl-alpha-D-muramate + L-alanine + ATP = UDP-N-acetyl-alpha-D-muramoyl-L-alanine + ADP + phosphate + H(+)</text>
        <dbReference type="Rhea" id="RHEA:23372"/>
        <dbReference type="ChEBI" id="CHEBI:15378"/>
        <dbReference type="ChEBI" id="CHEBI:30616"/>
        <dbReference type="ChEBI" id="CHEBI:43474"/>
        <dbReference type="ChEBI" id="CHEBI:57972"/>
        <dbReference type="ChEBI" id="CHEBI:70757"/>
        <dbReference type="ChEBI" id="CHEBI:83898"/>
        <dbReference type="ChEBI" id="CHEBI:456216"/>
        <dbReference type="EC" id="6.3.2.8"/>
    </reaction>
</comment>
<accession>A0A1T4JZM8</accession>
<dbReference type="UniPathway" id="UPA00219"/>
<dbReference type="Pfam" id="PF01225">
    <property type="entry name" value="Mur_ligase"/>
    <property type="match status" value="1"/>
</dbReference>
<evidence type="ECO:0000256" key="14">
    <source>
        <dbReference type="HAMAP-Rule" id="MF_00046"/>
    </source>
</evidence>
<feature type="binding site" evidence="14">
    <location>
        <begin position="111"/>
        <end position="117"/>
    </location>
    <ligand>
        <name>ATP</name>
        <dbReference type="ChEBI" id="CHEBI:30616"/>
    </ligand>
</feature>
<dbReference type="SUPFAM" id="SSF51984">
    <property type="entry name" value="MurCD N-terminal domain"/>
    <property type="match status" value="1"/>
</dbReference>
<gene>
    <name evidence="14" type="primary">murC</name>
    <name evidence="18" type="ORF">SAMN02745118_00519</name>
</gene>
<keyword evidence="8 14" id="KW-0067">ATP-binding</keyword>
<keyword evidence="7 14" id="KW-0547">Nucleotide-binding</keyword>
<comment type="pathway">
    <text evidence="2 14">Cell wall biogenesis; peptidoglycan biosynthesis.</text>
</comment>
<evidence type="ECO:0000256" key="11">
    <source>
        <dbReference type="ARBA" id="ARBA00023306"/>
    </source>
</evidence>
<evidence type="ECO:0000256" key="2">
    <source>
        <dbReference type="ARBA" id="ARBA00004752"/>
    </source>
</evidence>
<dbReference type="SUPFAM" id="SSF53244">
    <property type="entry name" value="MurD-like peptide ligases, peptide-binding domain"/>
    <property type="match status" value="1"/>
</dbReference>
<comment type="subcellular location">
    <subcellularLocation>
        <location evidence="1 14">Cytoplasm</location>
    </subcellularLocation>
</comment>
<dbReference type="GO" id="GO:0005524">
    <property type="term" value="F:ATP binding"/>
    <property type="evidence" value="ECO:0007669"/>
    <property type="project" value="UniProtKB-UniRule"/>
</dbReference>
<keyword evidence="4 14" id="KW-0963">Cytoplasm</keyword>
<dbReference type="Gene3D" id="3.40.50.720">
    <property type="entry name" value="NAD(P)-binding Rossmann-like Domain"/>
    <property type="match status" value="1"/>
</dbReference>
<dbReference type="Pfam" id="PF02875">
    <property type="entry name" value="Mur_ligase_C"/>
    <property type="match status" value="1"/>
</dbReference>
<dbReference type="InterPro" id="IPR000713">
    <property type="entry name" value="Mur_ligase_N"/>
</dbReference>
<dbReference type="OrthoDB" id="9804126at2"/>
<comment type="similarity">
    <text evidence="14">Belongs to the MurCDEF family.</text>
</comment>
<dbReference type="GO" id="GO:0009252">
    <property type="term" value="P:peptidoglycan biosynthetic process"/>
    <property type="evidence" value="ECO:0007669"/>
    <property type="project" value="UniProtKB-UniRule"/>
</dbReference>
<dbReference type="EC" id="6.3.2.8" evidence="3 14"/>
<dbReference type="InterPro" id="IPR050061">
    <property type="entry name" value="MurCDEF_pg_biosynth"/>
</dbReference>
<keyword evidence="9 14" id="KW-0133">Cell shape</keyword>
<dbReference type="PANTHER" id="PTHR43445:SF3">
    <property type="entry name" value="UDP-N-ACETYLMURAMATE--L-ALANINE LIGASE"/>
    <property type="match status" value="1"/>
</dbReference>
<evidence type="ECO:0000259" key="16">
    <source>
        <dbReference type="Pfam" id="PF02875"/>
    </source>
</evidence>
<keyword evidence="6 14" id="KW-0132">Cell division</keyword>
<keyword evidence="5 14" id="KW-0436">Ligase</keyword>
<dbReference type="PANTHER" id="PTHR43445">
    <property type="entry name" value="UDP-N-ACETYLMURAMATE--L-ALANINE LIGASE-RELATED"/>
    <property type="match status" value="1"/>
</dbReference>
<protein>
    <recommendedName>
        <fullName evidence="3 14">UDP-N-acetylmuramate--L-alanine ligase</fullName>
        <ecNumber evidence="3 14">6.3.2.8</ecNumber>
    </recommendedName>
    <alternativeName>
        <fullName evidence="14">UDP-N-acetylmuramoyl-L-alanine synthetase</fullName>
    </alternativeName>
</protein>
<dbReference type="EMBL" id="FUWM01000005">
    <property type="protein sequence ID" value="SJZ35584.1"/>
    <property type="molecule type" value="Genomic_DNA"/>
</dbReference>
<keyword evidence="19" id="KW-1185">Reference proteome</keyword>
<keyword evidence="12 14" id="KW-0961">Cell wall biogenesis/degradation</keyword>
<evidence type="ECO:0000256" key="5">
    <source>
        <dbReference type="ARBA" id="ARBA00022598"/>
    </source>
</evidence>
<dbReference type="RefSeq" id="WP_078809030.1">
    <property type="nucleotide sequence ID" value="NZ_FUWM01000005.1"/>
</dbReference>
<evidence type="ECO:0000256" key="7">
    <source>
        <dbReference type="ARBA" id="ARBA00022741"/>
    </source>
</evidence>
<evidence type="ECO:0000256" key="1">
    <source>
        <dbReference type="ARBA" id="ARBA00004496"/>
    </source>
</evidence>
<dbReference type="GO" id="GO:0071555">
    <property type="term" value="P:cell wall organization"/>
    <property type="evidence" value="ECO:0007669"/>
    <property type="project" value="UniProtKB-KW"/>
</dbReference>
<dbReference type="SUPFAM" id="SSF53623">
    <property type="entry name" value="MurD-like peptide ligases, catalytic domain"/>
    <property type="match status" value="1"/>
</dbReference>
<dbReference type="GO" id="GO:0051301">
    <property type="term" value="P:cell division"/>
    <property type="evidence" value="ECO:0007669"/>
    <property type="project" value="UniProtKB-KW"/>
</dbReference>
<dbReference type="InterPro" id="IPR004101">
    <property type="entry name" value="Mur_ligase_C"/>
</dbReference>
<name>A0A1T4JZM8_9FIRM</name>
<evidence type="ECO:0000256" key="8">
    <source>
        <dbReference type="ARBA" id="ARBA00022840"/>
    </source>
</evidence>
<dbReference type="InterPro" id="IPR013221">
    <property type="entry name" value="Mur_ligase_cen"/>
</dbReference>
<evidence type="ECO:0000313" key="18">
    <source>
        <dbReference type="EMBL" id="SJZ35584.1"/>
    </source>
</evidence>
<evidence type="ECO:0000256" key="3">
    <source>
        <dbReference type="ARBA" id="ARBA00012211"/>
    </source>
</evidence>
<evidence type="ECO:0000256" key="13">
    <source>
        <dbReference type="ARBA" id="ARBA00047833"/>
    </source>
</evidence>
<dbReference type="Pfam" id="PF08245">
    <property type="entry name" value="Mur_ligase_M"/>
    <property type="match status" value="1"/>
</dbReference>
<evidence type="ECO:0000313" key="19">
    <source>
        <dbReference type="Proteomes" id="UP000190625"/>
    </source>
</evidence>
<dbReference type="GO" id="GO:0008763">
    <property type="term" value="F:UDP-N-acetylmuramate-L-alanine ligase activity"/>
    <property type="evidence" value="ECO:0007669"/>
    <property type="project" value="UniProtKB-UniRule"/>
</dbReference>
<dbReference type="InterPro" id="IPR005758">
    <property type="entry name" value="UDP-N-AcMur_Ala_ligase_MurC"/>
</dbReference>
<keyword evidence="11 14" id="KW-0131">Cell cycle</keyword>
<evidence type="ECO:0000259" key="17">
    <source>
        <dbReference type="Pfam" id="PF08245"/>
    </source>
</evidence>
<keyword evidence="10 14" id="KW-0573">Peptidoglycan synthesis</keyword>
<evidence type="ECO:0000256" key="10">
    <source>
        <dbReference type="ARBA" id="ARBA00022984"/>
    </source>
</evidence>
<proteinExistence type="inferred from homology"/>
<comment type="function">
    <text evidence="14">Cell wall formation.</text>
</comment>
<dbReference type="InterPro" id="IPR036615">
    <property type="entry name" value="Mur_ligase_C_dom_sf"/>
</dbReference>
<dbReference type="GO" id="GO:0005737">
    <property type="term" value="C:cytoplasm"/>
    <property type="evidence" value="ECO:0007669"/>
    <property type="project" value="UniProtKB-SubCell"/>
</dbReference>
<feature type="domain" description="Mur ligase central" evidence="17">
    <location>
        <begin position="109"/>
        <end position="287"/>
    </location>
</feature>
<dbReference type="Proteomes" id="UP000190625">
    <property type="component" value="Unassembled WGS sequence"/>
</dbReference>
<dbReference type="STRING" id="142842.SAMN02745118_00519"/>
<dbReference type="NCBIfam" id="TIGR01082">
    <property type="entry name" value="murC"/>
    <property type="match status" value="1"/>
</dbReference>
<dbReference type="HAMAP" id="MF_00046">
    <property type="entry name" value="MurC"/>
    <property type="match status" value="1"/>
</dbReference>